<dbReference type="EC" id="2.7.10.1" evidence="2"/>
<comment type="catalytic activity">
    <reaction evidence="16">
        <text>L-tyrosyl-[protein] + ATP = O-phospho-L-tyrosyl-[protein] + ADP + H(+)</text>
        <dbReference type="Rhea" id="RHEA:10596"/>
        <dbReference type="Rhea" id="RHEA-COMP:10136"/>
        <dbReference type="Rhea" id="RHEA-COMP:20101"/>
        <dbReference type="ChEBI" id="CHEBI:15378"/>
        <dbReference type="ChEBI" id="CHEBI:30616"/>
        <dbReference type="ChEBI" id="CHEBI:46858"/>
        <dbReference type="ChEBI" id="CHEBI:61978"/>
        <dbReference type="ChEBI" id="CHEBI:456216"/>
        <dbReference type="EC" id="2.7.10.1"/>
    </reaction>
</comment>
<dbReference type="PROSITE" id="PS00109">
    <property type="entry name" value="PROTEIN_KINASE_TYR"/>
    <property type="match status" value="2"/>
</dbReference>
<dbReference type="PROSITE" id="PS50070">
    <property type="entry name" value="KRINGLE_2"/>
    <property type="match status" value="2"/>
</dbReference>
<feature type="domain" description="Kringle" evidence="25">
    <location>
        <begin position="1151"/>
        <end position="1231"/>
    </location>
</feature>
<comment type="caution">
    <text evidence="18">Lacks conserved residue(s) required for the propagation of feature annotation.</text>
</comment>
<evidence type="ECO:0000256" key="14">
    <source>
        <dbReference type="ARBA" id="ARBA00023170"/>
    </source>
</evidence>
<dbReference type="CDD" id="cd00192">
    <property type="entry name" value="PTKc"/>
    <property type="match status" value="2"/>
</dbReference>
<dbReference type="InterPro" id="IPR020067">
    <property type="entry name" value="Frizzled_dom"/>
</dbReference>
<dbReference type="PROSITE" id="PS50038">
    <property type="entry name" value="FZ"/>
    <property type="match status" value="2"/>
</dbReference>
<dbReference type="Gene3D" id="1.10.510.10">
    <property type="entry name" value="Transferase(Phosphotransferase) domain 1"/>
    <property type="match status" value="2"/>
</dbReference>
<keyword evidence="8 19" id="KW-0547">Nucleotide-binding</keyword>
<dbReference type="InterPro" id="IPR001245">
    <property type="entry name" value="Ser-Thr/Tyr_kinase_cat_dom"/>
</dbReference>
<dbReference type="InterPro" id="IPR036790">
    <property type="entry name" value="Frizzled_dom_sf"/>
</dbReference>
<keyword evidence="10 19" id="KW-0067">ATP-binding</keyword>
<evidence type="ECO:0000256" key="17">
    <source>
        <dbReference type="PROSITE-ProRule" id="PRU00090"/>
    </source>
</evidence>
<accession>A0ABN8R7K9</accession>
<dbReference type="InterPro" id="IPR011009">
    <property type="entry name" value="Kinase-like_dom_sf"/>
</dbReference>
<dbReference type="PANTHER" id="PTHR24416">
    <property type="entry name" value="TYROSINE-PROTEIN KINASE RECEPTOR"/>
    <property type="match status" value="1"/>
</dbReference>
<evidence type="ECO:0000256" key="3">
    <source>
        <dbReference type="ARBA" id="ARBA00022553"/>
    </source>
</evidence>
<evidence type="ECO:0000256" key="18">
    <source>
        <dbReference type="PROSITE-ProRule" id="PRU00121"/>
    </source>
</evidence>
<evidence type="ECO:0000259" key="24">
    <source>
        <dbReference type="PROSITE" id="PS50038"/>
    </source>
</evidence>
<proteinExistence type="predicted"/>
<protein>
    <recommendedName>
        <fullName evidence="2">receptor protein-tyrosine kinase</fullName>
        <ecNumber evidence="2">2.7.10.1</ecNumber>
    </recommendedName>
</protein>
<evidence type="ECO:0000259" key="25">
    <source>
        <dbReference type="PROSITE" id="PS50070"/>
    </source>
</evidence>
<dbReference type="InterPro" id="IPR050122">
    <property type="entry name" value="RTK"/>
</dbReference>
<dbReference type="Proteomes" id="UP001159405">
    <property type="component" value="Unassembled WGS sequence"/>
</dbReference>
<feature type="region of interest" description="Disordered" evidence="20">
    <location>
        <begin position="1915"/>
        <end position="1947"/>
    </location>
</feature>
<keyword evidence="3" id="KW-0597">Phosphoprotein</keyword>
<keyword evidence="15" id="KW-0325">Glycoprotein</keyword>
<keyword evidence="13 17" id="KW-1015">Disulfide bond</keyword>
<dbReference type="Gene3D" id="3.30.200.20">
    <property type="entry name" value="Phosphorylase Kinase, domain 1"/>
    <property type="match status" value="2"/>
</dbReference>
<dbReference type="PROSITE" id="PS00107">
    <property type="entry name" value="PROTEIN_KINASE_ATP"/>
    <property type="match status" value="2"/>
</dbReference>
<feature type="domain" description="Fibronectin type-III" evidence="26">
    <location>
        <begin position="1445"/>
        <end position="1539"/>
    </location>
</feature>
<feature type="disulfide bond" evidence="17">
    <location>
        <begin position="64"/>
        <end position="110"/>
    </location>
</feature>
<dbReference type="PRINTS" id="PR00018">
    <property type="entry name" value="KRINGLE"/>
</dbReference>
<keyword evidence="12 21" id="KW-0472">Membrane</keyword>
<feature type="domain" description="Protein kinase" evidence="23">
    <location>
        <begin position="1598"/>
        <end position="1872"/>
    </location>
</feature>
<dbReference type="Gene3D" id="2.40.20.10">
    <property type="entry name" value="Plasminogen Kringle 4"/>
    <property type="match status" value="2"/>
</dbReference>
<keyword evidence="6 21" id="KW-0812">Transmembrane</keyword>
<feature type="domain" description="FZ" evidence="24">
    <location>
        <begin position="935"/>
        <end position="1072"/>
    </location>
</feature>
<dbReference type="Gene3D" id="1.10.2000.10">
    <property type="entry name" value="Frizzled cysteine-rich domain"/>
    <property type="match status" value="2"/>
</dbReference>
<evidence type="ECO:0000259" key="26">
    <source>
        <dbReference type="PROSITE" id="PS50853"/>
    </source>
</evidence>
<dbReference type="InterPro" id="IPR008266">
    <property type="entry name" value="Tyr_kinase_AS"/>
</dbReference>
<sequence>MSIQSTADLHVLAALYVVTLSFCASQNVSISQETNSSCIPAEPSVSSVMRDMSCSFYPKITGACEDIISSRYVLGDSRVLRRSESLIARFEGYLKLISGECKFFSKEVVCRYLFPLCDTSLNKPLAQGICRKTCQFVIYGKCAKELDALRVIAKREPNFDENLINCTTYPAANGGEAPECYQHHALPGDETRSTDCYHGIGVGYRGKVNITRSGRSCQRWISQCPHRHLRIPEDVVDGQNDSNMCRNPDASAPDGPWCYTTDPNVRWEYCNISRCPPRVPSDSPSFLRGYPLNSTAVHISWERIPPPSHNGKLLGYRIRYRRRGSQLYTEKNVTSNSTEVVISRLDFRTSYEMKVNGFNEVGHGPPGNLITVQTLQNGNIVVDINFELVINTGFHSDLLNRSSEKFIVMEKNIISKINIQFNESFLFKIYEVRVLSFSRGSVNAQMLALAIVNEHTSKAEALTQFIEGFDTSFKDCLGVSALIVAEKPPPPGNVTVINVQTRYIVITWEKPKYGSDFQIQSYSVEHRKVGSKSFTKVAALPYSQTGMVMEDLESATEYIIRLSSINKYGTSDGVLLTQNTREDAFIKNLILTIVLPLSLAFLFIVTVCLIFRPCCQTKPREDEKIVLGKRGHWIELPRSAVEFKEKLGEGAFGEVFKGEVTISGKLRNYAIKKLKENATEKEKRDLRNELQIMAAVGEHPNVINLIAACTETEPTLVVVRLAENGCLLNYLQRSRENPYVNVNQPKISFTTSERTRIARDIANGMLHLSNKKCVHRDLAARNVLLDENFVAMISDFGLSRDVYESGEYETLSGGMLPVRWMALESLEDYTYNTKTDVWSFGIVLWEIESRGLMPYSGLGGMEVVDFLKSGQRLKQPDGCPDKIFEIMTSCWHPEPSARPSFSEIVTSLKEELTATFSRDNNSSCVQAQPKVTLSSKKSSCIFYKDEGKSCQNVIGNQSIFDKFGDKLRHSKTLARSFERYIPFYPFSEGCKSIIADLYCRYLFPLCDTTLSTPYPRHICRKSCEFALHVICKDDLTRFKEIAQRDPDFDPNLINCSTYPVDGGGEAPECHQYHSLPGDDTRTTGFFLHSSLSFFWDKAKFRFSTWELQNIAVMISTVKLVENDDFEPSKAILQICQLKEELSYNLKSLMLHCYYGIGIGYRGDVNITRSGRSCQPWSSQCPHRHWRFPEDVVDGQNDSNMCRNPDASAPDGPWCYTTDPKIRWEYCNISRCPLRVPKTPGFLKGYPLNSTSIYIFWKRIPPSSHNKQLLGYRIQYRRVGSQLYSELNITSNITETVISTLDFQTTYEIKVNGFNEIGHGPPGIILVVKTFQEGKNIIDVKFVFLIDTTFESGLSNSSSNKFKTMEEKIRLSVIRQFNDSSLFTIYEVRVLRFSKGSVKADILVLAKVREHTMKAMVVTRLMDRFDRSFKTRLGISAVIVKEKPPPPVSPRVTNIQTRYFILTWDKPKFGGNYHIHSFIVELKKEGSDNFTPVKTLPYSQTGMVMENLHPGTEYTIKLSSSNKYGTSDDGTLLKQRTLPDRFIKNLLLTIVLPLGLAVLFIGFVCLKFRPTCPQPEKIICEKMVLGERGYWFELPRSAVEFKEKLGEGAFGEVFKGVVRIGGQFKNCAVKKLKANATDAEKRDLRNELQIMATAGEHPNLVTLMGACTEEEPVLVVVSLAQNGCLLNHLQKLSREHRYINVAKPGCEINFDVNERVRIARDIANGMLHLSNKKCIHRDLAARNVLLDDKLVAMVSDFGLSRDVYESGAYENTTGGVLPVRWMALESLVDYTYSTKTDVWSFGVTLWEIESGGAKPYPGLAGMELVDFLKSGRRLKPPDSCPNNILEMMMACWHPDPSQRPSFSEIVASLDQALQAIRVNLADGTTGSEFQIHTNLVLETDDLNNDDMSINLRDGITQYRPPVNTNMGSELDAEEENHKENNSEGSEDV</sequence>
<dbReference type="SUPFAM" id="SSF57440">
    <property type="entry name" value="Kringle-like"/>
    <property type="match status" value="2"/>
</dbReference>
<evidence type="ECO:0000256" key="10">
    <source>
        <dbReference type="ARBA" id="ARBA00022840"/>
    </source>
</evidence>
<dbReference type="CDD" id="cd00108">
    <property type="entry name" value="KR"/>
    <property type="match status" value="2"/>
</dbReference>
<dbReference type="PANTHER" id="PTHR24416:SF617">
    <property type="entry name" value="RET ONCOGENE, ISOFORM A"/>
    <property type="match status" value="1"/>
</dbReference>
<evidence type="ECO:0000256" key="13">
    <source>
        <dbReference type="ARBA" id="ARBA00023157"/>
    </source>
</evidence>
<dbReference type="Pfam" id="PF01390">
    <property type="entry name" value="SEA"/>
    <property type="match status" value="2"/>
</dbReference>
<dbReference type="CDD" id="cd00063">
    <property type="entry name" value="FN3"/>
    <property type="match status" value="4"/>
</dbReference>
<feature type="binding site" evidence="19">
    <location>
        <position position="673"/>
    </location>
    <ligand>
        <name>ATP</name>
        <dbReference type="ChEBI" id="CHEBI:30616"/>
    </ligand>
</feature>
<dbReference type="InterPro" id="IPR036364">
    <property type="entry name" value="SEA_dom_sf"/>
</dbReference>
<evidence type="ECO:0000313" key="27">
    <source>
        <dbReference type="EMBL" id="CAH3174955.1"/>
    </source>
</evidence>
<feature type="domain" description="Fibronectin type-III" evidence="26">
    <location>
        <begin position="490"/>
        <end position="583"/>
    </location>
</feature>
<dbReference type="InterPro" id="IPR000001">
    <property type="entry name" value="Kringle"/>
</dbReference>
<dbReference type="PRINTS" id="PR00109">
    <property type="entry name" value="TYRKINASE"/>
</dbReference>
<dbReference type="Pfam" id="PF00051">
    <property type="entry name" value="Kringle"/>
    <property type="match status" value="2"/>
</dbReference>
<feature type="transmembrane region" description="Helical" evidence="21">
    <location>
        <begin position="1541"/>
        <end position="1563"/>
    </location>
</feature>
<keyword evidence="11 21" id="KW-1133">Transmembrane helix</keyword>
<dbReference type="SUPFAM" id="SSF63501">
    <property type="entry name" value="Frizzled cysteine-rich domain"/>
    <property type="match status" value="1"/>
</dbReference>
<dbReference type="InterPro" id="IPR020635">
    <property type="entry name" value="Tyr_kinase_cat_dom"/>
</dbReference>
<keyword evidence="22" id="KW-0732">Signal</keyword>
<dbReference type="Pfam" id="PF00041">
    <property type="entry name" value="fn3"/>
    <property type="match status" value="4"/>
</dbReference>
<evidence type="ECO:0000256" key="4">
    <source>
        <dbReference type="ARBA" id="ARBA00022572"/>
    </source>
</evidence>
<comment type="subcellular location">
    <subcellularLocation>
        <location evidence="1">Membrane</location>
        <topology evidence="1">Single-pass type I membrane protein</topology>
    </subcellularLocation>
</comment>
<evidence type="ECO:0000256" key="21">
    <source>
        <dbReference type="SAM" id="Phobius"/>
    </source>
</evidence>
<dbReference type="SUPFAM" id="SSF56112">
    <property type="entry name" value="Protein kinase-like (PK-like)"/>
    <property type="match status" value="2"/>
</dbReference>
<feature type="signal peptide" evidence="22">
    <location>
        <begin position="1"/>
        <end position="25"/>
    </location>
</feature>
<name>A0ABN8R7K9_9CNID</name>
<evidence type="ECO:0000256" key="22">
    <source>
        <dbReference type="SAM" id="SignalP"/>
    </source>
</evidence>
<evidence type="ECO:0000256" key="6">
    <source>
        <dbReference type="ARBA" id="ARBA00022692"/>
    </source>
</evidence>
<keyword evidence="28" id="KW-1185">Reference proteome</keyword>
<evidence type="ECO:0000259" key="23">
    <source>
        <dbReference type="PROSITE" id="PS50011"/>
    </source>
</evidence>
<feature type="chain" id="PRO_5045591631" description="receptor protein-tyrosine kinase" evidence="22">
    <location>
        <begin position="26"/>
        <end position="1947"/>
    </location>
</feature>
<evidence type="ECO:0000313" key="28">
    <source>
        <dbReference type="Proteomes" id="UP001159405"/>
    </source>
</evidence>
<feature type="transmembrane region" description="Helical" evidence="21">
    <location>
        <begin position="589"/>
        <end position="611"/>
    </location>
</feature>
<feature type="domain" description="Kringle" evidence="25">
    <location>
        <begin position="195"/>
        <end position="275"/>
    </location>
</feature>
<organism evidence="27 28">
    <name type="scientific">Porites lobata</name>
    <dbReference type="NCBI Taxonomy" id="104759"/>
    <lineage>
        <taxon>Eukaryota</taxon>
        <taxon>Metazoa</taxon>
        <taxon>Cnidaria</taxon>
        <taxon>Anthozoa</taxon>
        <taxon>Hexacorallia</taxon>
        <taxon>Scleractinia</taxon>
        <taxon>Fungiina</taxon>
        <taxon>Poritidae</taxon>
        <taxon>Porites</taxon>
    </lineage>
</organism>
<dbReference type="PROSITE" id="PS50011">
    <property type="entry name" value="PROTEIN_KINASE_DOM"/>
    <property type="match status" value="2"/>
</dbReference>
<feature type="domain" description="Protein kinase" evidence="23">
    <location>
        <begin position="641"/>
        <end position="912"/>
    </location>
</feature>
<evidence type="ECO:0000256" key="19">
    <source>
        <dbReference type="PROSITE-ProRule" id="PRU10141"/>
    </source>
</evidence>
<evidence type="ECO:0000256" key="20">
    <source>
        <dbReference type="SAM" id="MobiDB-lite"/>
    </source>
</evidence>
<dbReference type="SMART" id="SM00219">
    <property type="entry name" value="TyrKc"/>
    <property type="match status" value="2"/>
</dbReference>
<dbReference type="InterPro" id="IPR000719">
    <property type="entry name" value="Prot_kinase_dom"/>
</dbReference>
<keyword evidence="5" id="KW-0808">Transferase</keyword>
<dbReference type="InterPro" id="IPR000082">
    <property type="entry name" value="SEA_dom"/>
</dbReference>
<keyword evidence="14" id="KW-0675">Receptor</keyword>
<evidence type="ECO:0000256" key="16">
    <source>
        <dbReference type="ARBA" id="ARBA00051243"/>
    </source>
</evidence>
<feature type="binding site" evidence="19">
    <location>
        <position position="1630"/>
    </location>
    <ligand>
        <name>ATP</name>
        <dbReference type="ChEBI" id="CHEBI:30616"/>
    </ligand>
</feature>
<dbReference type="EMBL" id="CALNXK010000195">
    <property type="protein sequence ID" value="CAH3174955.1"/>
    <property type="molecule type" value="Genomic_DNA"/>
</dbReference>
<dbReference type="Pfam" id="PF07714">
    <property type="entry name" value="PK_Tyr_Ser-Thr"/>
    <property type="match status" value="2"/>
</dbReference>
<evidence type="ECO:0000256" key="1">
    <source>
        <dbReference type="ARBA" id="ARBA00004479"/>
    </source>
</evidence>
<dbReference type="SMART" id="SM00130">
    <property type="entry name" value="KR"/>
    <property type="match status" value="2"/>
</dbReference>
<gene>
    <name evidence="27" type="ORF">PLOB_00015550</name>
</gene>
<reference evidence="27 28" key="1">
    <citation type="submission" date="2022-05" db="EMBL/GenBank/DDBJ databases">
        <authorList>
            <consortium name="Genoscope - CEA"/>
            <person name="William W."/>
        </authorList>
    </citation>
    <scope>NUCLEOTIDE SEQUENCE [LARGE SCALE GENOMIC DNA]</scope>
</reference>
<keyword evidence="9" id="KW-0418">Kinase</keyword>
<evidence type="ECO:0000256" key="15">
    <source>
        <dbReference type="ARBA" id="ARBA00023180"/>
    </source>
</evidence>
<evidence type="ECO:0000256" key="11">
    <source>
        <dbReference type="ARBA" id="ARBA00022989"/>
    </source>
</evidence>
<feature type="domain" description="Fibronectin type-III" evidence="26">
    <location>
        <begin position="283"/>
        <end position="377"/>
    </location>
</feature>
<evidence type="ECO:0000256" key="8">
    <source>
        <dbReference type="ARBA" id="ARBA00022741"/>
    </source>
</evidence>
<dbReference type="SUPFAM" id="SSF82671">
    <property type="entry name" value="SEA domain"/>
    <property type="match status" value="1"/>
</dbReference>
<dbReference type="Gene3D" id="2.60.40.10">
    <property type="entry name" value="Immunoglobulins"/>
    <property type="match status" value="4"/>
</dbReference>
<feature type="domain" description="Fibronectin type-III" evidence="26">
    <location>
        <begin position="1238"/>
        <end position="1332"/>
    </location>
</feature>
<dbReference type="SUPFAM" id="SSF49265">
    <property type="entry name" value="Fibronectin type III"/>
    <property type="match status" value="3"/>
</dbReference>
<dbReference type="InterPro" id="IPR036116">
    <property type="entry name" value="FN3_sf"/>
</dbReference>
<evidence type="ECO:0000256" key="2">
    <source>
        <dbReference type="ARBA" id="ARBA00011902"/>
    </source>
</evidence>
<evidence type="ECO:0000256" key="9">
    <source>
        <dbReference type="ARBA" id="ARBA00022777"/>
    </source>
</evidence>
<feature type="domain" description="FZ" evidence="24">
    <location>
        <begin position="49"/>
        <end position="183"/>
    </location>
</feature>
<dbReference type="InterPro" id="IPR013783">
    <property type="entry name" value="Ig-like_fold"/>
</dbReference>
<comment type="caution">
    <text evidence="27">The sequence shown here is derived from an EMBL/GenBank/DDBJ whole genome shotgun (WGS) entry which is preliminary data.</text>
</comment>
<dbReference type="InterPro" id="IPR003961">
    <property type="entry name" value="FN3_dom"/>
</dbReference>
<dbReference type="InterPro" id="IPR017441">
    <property type="entry name" value="Protein_kinase_ATP_BS"/>
</dbReference>
<evidence type="ECO:0000256" key="5">
    <source>
        <dbReference type="ARBA" id="ARBA00022679"/>
    </source>
</evidence>
<dbReference type="SMART" id="SM00060">
    <property type="entry name" value="FN3"/>
    <property type="match status" value="4"/>
</dbReference>
<evidence type="ECO:0000256" key="12">
    <source>
        <dbReference type="ARBA" id="ARBA00023136"/>
    </source>
</evidence>
<keyword evidence="4 18" id="KW-0420">Kringle</keyword>
<keyword evidence="7" id="KW-0677">Repeat</keyword>
<dbReference type="InterPro" id="IPR013806">
    <property type="entry name" value="Kringle-like"/>
</dbReference>
<dbReference type="PROSITE" id="PS50853">
    <property type="entry name" value="FN3"/>
    <property type="match status" value="4"/>
</dbReference>
<evidence type="ECO:0000256" key="7">
    <source>
        <dbReference type="ARBA" id="ARBA00022737"/>
    </source>
</evidence>
<dbReference type="InterPro" id="IPR038178">
    <property type="entry name" value="Kringle_sf"/>
</dbReference>